<protein>
    <submittedName>
        <fullName evidence="3">S-layer family protein</fullName>
    </submittedName>
</protein>
<name>A0A6H1U2V8_9CYAN</name>
<dbReference type="Proteomes" id="UP000500857">
    <property type="component" value="Chromosome"/>
</dbReference>
<dbReference type="InterPro" id="IPR012334">
    <property type="entry name" value="Pectin_lyas_fold"/>
</dbReference>
<dbReference type="Gene3D" id="2.160.20.10">
    <property type="entry name" value="Single-stranded right-handed beta-helix, Pectin lyase-like"/>
    <property type="match status" value="2"/>
</dbReference>
<evidence type="ECO:0000259" key="2">
    <source>
        <dbReference type="SMART" id="SM00912"/>
    </source>
</evidence>
<evidence type="ECO:0000313" key="3">
    <source>
        <dbReference type="EMBL" id="QIZ72707.1"/>
    </source>
</evidence>
<dbReference type="AlphaFoldDB" id="A0A6H1U2V8"/>
<dbReference type="InterPro" id="IPR011050">
    <property type="entry name" value="Pectin_lyase_fold/virulence"/>
</dbReference>
<evidence type="ECO:0000313" key="4">
    <source>
        <dbReference type="Proteomes" id="UP000500857"/>
    </source>
</evidence>
<accession>A0A6H1U2V8</accession>
<proteinExistence type="predicted"/>
<reference evidence="3 4" key="1">
    <citation type="submission" date="2020-04" db="EMBL/GenBank/DDBJ databases">
        <authorList>
            <person name="Basu S."/>
            <person name="Maruthanayagam V."/>
            <person name="Chakraborty S."/>
            <person name="Pramanik A."/>
            <person name="Mukherjee J."/>
            <person name="Brink B."/>
        </authorList>
    </citation>
    <scope>NUCLEOTIDE SEQUENCE [LARGE SCALE GENOMIC DNA]</scope>
    <source>
        <strain evidence="3 4">AP17</strain>
    </source>
</reference>
<dbReference type="SMART" id="SM00912">
    <property type="entry name" value="Haemagg_act"/>
    <property type="match status" value="1"/>
</dbReference>
<evidence type="ECO:0000256" key="1">
    <source>
        <dbReference type="SAM" id="MobiDB-lite"/>
    </source>
</evidence>
<organism evidence="3 4">
    <name type="scientific">Oxynema aestuarii AP17</name>
    <dbReference type="NCBI Taxonomy" id="2064643"/>
    <lineage>
        <taxon>Bacteria</taxon>
        <taxon>Bacillati</taxon>
        <taxon>Cyanobacteriota</taxon>
        <taxon>Cyanophyceae</taxon>
        <taxon>Oscillatoriophycideae</taxon>
        <taxon>Oscillatoriales</taxon>
        <taxon>Oscillatoriaceae</taxon>
        <taxon>Oxynema</taxon>
        <taxon>Oxynema aestuarii</taxon>
    </lineage>
</organism>
<gene>
    <name evidence="3" type="ORF">HCG48_20655</name>
</gene>
<dbReference type="KEGG" id="oxy:HCG48_20655"/>
<feature type="region of interest" description="Disordered" evidence="1">
    <location>
        <begin position="851"/>
        <end position="882"/>
    </location>
</feature>
<dbReference type="SUPFAM" id="SSF51126">
    <property type="entry name" value="Pectin lyase-like"/>
    <property type="match status" value="3"/>
</dbReference>
<dbReference type="EMBL" id="CP051167">
    <property type="protein sequence ID" value="QIZ72707.1"/>
    <property type="molecule type" value="Genomic_DNA"/>
</dbReference>
<keyword evidence="4" id="KW-1185">Reference proteome</keyword>
<sequence>MAEIAIATIAERPSTARTMTQTRGIKPSRALQCLALAIAALSPIAARAQVIPDGSLPQNSLATPEGDLTQIRGGTQAGNNLFHSFKEFSVGTEGVVWFDNAAGITNIVTRVTGGKISQIDGTIRANPGANLFLLNPSGIVFGANARLEIGGSFLATTGDRLLFDDGSIFSATDTSTPPLLTVAVPTGIQFVNDGQSPASLTVLGPGNRFGFGPLLETVRDDRPTGFAVPPGETLALLGDRIDIAGGNLTAEDGQIELGSVRTGTVTFGNENPAFSYNVREWGDTRLSGAASVDASGDRGGNIQVRARHLAVLEGSSILADTLGAGPGQTVKLQTSESIEFSGLTPGDGTFSSSAFASVAPGASGNGGQLLIETDRLRVLDGSIVGVDTFGSGNGGLMSVKARDVETRTSFWSGSSFVGATGTGGTIAIESDRLRVLEGAQILSFTRGEGNAGEVILRARESIEVSGAGVSFGSLFASVVVTTVEIGSTGRGGNLTIETGRLIVADGGAISTETNGTDPSSAAGVLSITATESIDVFGQNEEGLPSAISTNANFDAPGADLTIETGRLRVADGGQIGSGSFGAGNGGTLTIRVNGPISLSGTAAELEFRDRLFFTDDSGTRFPSGLFASSQGAGNAGNLTIEAQSFSADNRAEVTVSSSSTGQAGSLELIAETVDLDTQALLRADNSAGLGNIRLSARDLRLRGNSQISTNARGLDDGGNLTIATQNLVALDNSDITANAVNSAGGRISISAEGIFGTELRSQPTAASDITASSELGANFSGEVRLETPEFDPRTGFLKTSPQLLSAYRLQLAGCAAPEQNQFTITGSGGLPENPIAPIRAHSLWNDLRDIPEESNASPLTHEGDRPVRTASAPPTLEATGWVTNDTGGVELVASGPNRVNFSRLNPQISDIVPACR</sequence>
<feature type="domain" description="Filamentous haemagglutinin FhaB/tRNA nuclease CdiA-like TPS" evidence="2">
    <location>
        <begin position="53"/>
        <end position="164"/>
    </location>
</feature>
<dbReference type="InterPro" id="IPR008638">
    <property type="entry name" value="FhaB/CdiA-like_TPS"/>
</dbReference>
<dbReference type="Pfam" id="PF05860">
    <property type="entry name" value="TPS"/>
    <property type="match status" value="1"/>
</dbReference>
<dbReference type="NCBIfam" id="TIGR01901">
    <property type="entry name" value="adhes_NPXG"/>
    <property type="match status" value="1"/>
</dbReference>